<dbReference type="Gene3D" id="3.40.50.1820">
    <property type="entry name" value="alpha/beta hydrolase"/>
    <property type="match status" value="1"/>
</dbReference>
<gene>
    <name evidence="1" type="ORF">B5G02_07150</name>
</gene>
<proteinExistence type="predicted"/>
<dbReference type="PANTHER" id="PTHR48098">
    <property type="entry name" value="ENTEROCHELIN ESTERASE-RELATED"/>
    <property type="match status" value="1"/>
</dbReference>
<dbReference type="AlphaFoldDB" id="A0A1Y3XXF0"/>
<dbReference type="InterPro" id="IPR050583">
    <property type="entry name" value="Mycobacterial_A85_antigen"/>
</dbReference>
<name>A0A1Y3XXF0_9ACTN</name>
<comment type="caution">
    <text evidence="1">The sequence shown here is derived from an EMBL/GenBank/DDBJ whole genome shotgun (WGS) entry which is preliminary data.</text>
</comment>
<organism evidence="1 2">
    <name type="scientific">[Collinsella] massiliensis</name>
    <dbReference type="NCBI Taxonomy" id="1232426"/>
    <lineage>
        <taxon>Bacteria</taxon>
        <taxon>Bacillati</taxon>
        <taxon>Actinomycetota</taxon>
        <taxon>Coriobacteriia</taxon>
        <taxon>Coriobacteriales</taxon>
        <taxon>Coriobacteriaceae</taxon>
        <taxon>Enorma</taxon>
    </lineage>
</organism>
<dbReference type="GO" id="GO:0016747">
    <property type="term" value="F:acyltransferase activity, transferring groups other than amino-acyl groups"/>
    <property type="evidence" value="ECO:0007669"/>
    <property type="project" value="TreeGrafter"/>
</dbReference>
<evidence type="ECO:0008006" key="3">
    <source>
        <dbReference type="Google" id="ProtNLM"/>
    </source>
</evidence>
<reference evidence="2" key="1">
    <citation type="submission" date="2017-04" db="EMBL/GenBank/DDBJ databases">
        <title>Function of individual gut microbiota members based on whole genome sequencing of pure cultures obtained from chicken caecum.</title>
        <authorList>
            <person name="Medvecky M."/>
            <person name="Cejkova D."/>
            <person name="Polansky O."/>
            <person name="Karasova D."/>
            <person name="Kubasova T."/>
            <person name="Cizek A."/>
            <person name="Rychlik I."/>
        </authorList>
    </citation>
    <scope>NUCLEOTIDE SEQUENCE [LARGE SCALE GENOMIC DNA]</scope>
    <source>
        <strain evidence="2">An5</strain>
    </source>
</reference>
<dbReference type="OrthoDB" id="4527292at2"/>
<protein>
    <recommendedName>
        <fullName evidence="3">Acetylesterase</fullName>
    </recommendedName>
</protein>
<dbReference type="InterPro" id="IPR029058">
    <property type="entry name" value="AB_hydrolase_fold"/>
</dbReference>
<accession>A0A1Y3XXF0</accession>
<evidence type="ECO:0000313" key="1">
    <source>
        <dbReference type="EMBL" id="OUN87937.1"/>
    </source>
</evidence>
<dbReference type="Pfam" id="PF00756">
    <property type="entry name" value="Esterase"/>
    <property type="match status" value="1"/>
</dbReference>
<dbReference type="Proteomes" id="UP000195781">
    <property type="component" value="Unassembled WGS sequence"/>
</dbReference>
<dbReference type="InterPro" id="IPR000801">
    <property type="entry name" value="Esterase-like"/>
</dbReference>
<keyword evidence="2" id="KW-1185">Reference proteome</keyword>
<dbReference type="RefSeq" id="WP_094335733.1">
    <property type="nucleotide sequence ID" value="NZ_NFIE01000015.1"/>
</dbReference>
<evidence type="ECO:0000313" key="2">
    <source>
        <dbReference type="Proteomes" id="UP000195781"/>
    </source>
</evidence>
<dbReference type="EMBL" id="NFIE01000015">
    <property type="protein sequence ID" value="OUN87937.1"/>
    <property type="molecule type" value="Genomic_DNA"/>
</dbReference>
<dbReference type="SUPFAM" id="SSF53474">
    <property type="entry name" value="alpha/beta-Hydrolases"/>
    <property type="match status" value="1"/>
</dbReference>
<sequence length="279" mass="31469">MARLSVDYYSPSLMRTTTLDVILPIDDHGAALALDTLRRNDPAAWERTPYLPEQPPFKTLFLLHGMSGNHRDFISETRIRTWAEQRGLAVVMPSGYNAFYLDHPDAHNYYGRFVGEELVEVARRMFPLSRRREDTFIGGISMGAYGALRNGFKYAENFGCIVALSSAMLVGDFNSVVSDDLFFLSRPFLESVFGDLNAVVDSDKDPRRLAADVVYCDRPRPRVFMAWGSSDPLAAPNRELATRLRDTGIDVEAREMPGGHDWDFWNVALPQALDWLPLG</sequence>
<dbReference type="PANTHER" id="PTHR48098:SF1">
    <property type="entry name" value="DIACYLGLYCEROL ACYLTRANSFERASE_MYCOLYLTRANSFERASE AG85A"/>
    <property type="match status" value="1"/>
</dbReference>